<dbReference type="OrthoDB" id="9806164at2"/>
<name>A0A428Z597_KIBAR</name>
<organism evidence="7 8">
    <name type="scientific">Kibdelosporangium aridum</name>
    <dbReference type="NCBI Taxonomy" id="2030"/>
    <lineage>
        <taxon>Bacteria</taxon>
        <taxon>Bacillati</taxon>
        <taxon>Actinomycetota</taxon>
        <taxon>Actinomycetes</taxon>
        <taxon>Pseudonocardiales</taxon>
        <taxon>Pseudonocardiaceae</taxon>
        <taxon>Kibdelosporangium</taxon>
    </lineage>
</organism>
<evidence type="ECO:0000256" key="3">
    <source>
        <dbReference type="ARBA" id="ARBA00022603"/>
    </source>
</evidence>
<dbReference type="PANTHER" id="PTHR43619:SF2">
    <property type="entry name" value="S-ADENOSYL-L-METHIONINE-DEPENDENT METHYLTRANSFERASES SUPERFAMILY PROTEIN"/>
    <property type="match status" value="1"/>
</dbReference>
<evidence type="ECO:0000256" key="2">
    <source>
        <dbReference type="ARBA" id="ARBA00008138"/>
    </source>
</evidence>
<evidence type="ECO:0000313" key="7">
    <source>
        <dbReference type="EMBL" id="RSM81963.1"/>
    </source>
</evidence>
<keyword evidence="4 7" id="KW-0808">Transferase</keyword>
<comment type="function">
    <text evidence="1 6">Exhibits S-adenosyl-L-methionine-dependent methyltransferase activity.</text>
</comment>
<protein>
    <recommendedName>
        <fullName evidence="6">S-adenosyl-L-methionine-dependent methyltransferase</fullName>
        <ecNumber evidence="6">2.1.1.-</ecNumber>
    </recommendedName>
</protein>
<evidence type="ECO:0000256" key="1">
    <source>
        <dbReference type="ARBA" id="ARBA00003907"/>
    </source>
</evidence>
<dbReference type="SUPFAM" id="SSF53335">
    <property type="entry name" value="S-adenosyl-L-methionine-dependent methyltransferases"/>
    <property type="match status" value="1"/>
</dbReference>
<dbReference type="GO" id="GO:0032259">
    <property type="term" value="P:methylation"/>
    <property type="evidence" value="ECO:0007669"/>
    <property type="project" value="UniProtKB-KW"/>
</dbReference>
<evidence type="ECO:0000256" key="6">
    <source>
        <dbReference type="RuleBase" id="RU362030"/>
    </source>
</evidence>
<comment type="similarity">
    <text evidence="2 6">Belongs to the UPF0677 family.</text>
</comment>
<dbReference type="RefSeq" id="WP_037272537.1">
    <property type="nucleotide sequence ID" value="NZ_QHKI01000024.1"/>
</dbReference>
<dbReference type="Gene3D" id="3.40.50.150">
    <property type="entry name" value="Vaccinia Virus protein VP39"/>
    <property type="match status" value="1"/>
</dbReference>
<evidence type="ECO:0000313" key="8">
    <source>
        <dbReference type="Proteomes" id="UP000287547"/>
    </source>
</evidence>
<dbReference type="EMBL" id="QHKI01000024">
    <property type="protein sequence ID" value="RSM81963.1"/>
    <property type="molecule type" value="Genomic_DNA"/>
</dbReference>
<dbReference type="InterPro" id="IPR011610">
    <property type="entry name" value="SAM_mthyl_Trfase_ML2640-like"/>
</dbReference>
<evidence type="ECO:0000256" key="5">
    <source>
        <dbReference type="ARBA" id="ARBA00022691"/>
    </source>
</evidence>
<dbReference type="GO" id="GO:0008168">
    <property type="term" value="F:methyltransferase activity"/>
    <property type="evidence" value="ECO:0007669"/>
    <property type="project" value="UniProtKB-UniRule"/>
</dbReference>
<gene>
    <name evidence="7" type="ORF">DMH04_26835</name>
</gene>
<comment type="caution">
    <text evidence="7">The sequence shown here is derived from an EMBL/GenBank/DDBJ whole genome shotgun (WGS) entry which is preliminary data.</text>
</comment>
<sequence length="283" mass="31129">MTARTPAPTGVGWTALGVAAARALESERPDRLFNDPYAADFVGGDPHGFRDASDQSRAVFEGLGDYLAIRTHFLDTYLTGVVGPDVRQVVLVAAGLDTRAFRMPWPSGVRLFEVDLPQVLDFKQDVLDDRGARSSCQRTVVPADLTTDWAIPLRNSGFRHDEPTVWLVEGLLVYLTEADNDRLMARITELSCPGSRLAVEYVTRTSLVTSSVRQLREGFAHELSSLWRNAASTAPAAWLAGHGWTVDRHRLAGLAESYGRPMPPAFDPRLPESSTVDLLTARR</sequence>
<dbReference type="PANTHER" id="PTHR43619">
    <property type="entry name" value="S-ADENOSYL-L-METHIONINE-DEPENDENT METHYLTRANSFERASE YKTD-RELATED"/>
    <property type="match status" value="1"/>
</dbReference>
<dbReference type="InterPro" id="IPR007213">
    <property type="entry name" value="Ppm1/Ppm2/Tcmp"/>
</dbReference>
<dbReference type="EC" id="2.1.1.-" evidence="6"/>
<dbReference type="Pfam" id="PF04072">
    <property type="entry name" value="LCM"/>
    <property type="match status" value="1"/>
</dbReference>
<dbReference type="Proteomes" id="UP000287547">
    <property type="component" value="Unassembled WGS sequence"/>
</dbReference>
<keyword evidence="5 6" id="KW-0949">S-adenosyl-L-methionine</keyword>
<accession>A0A428Z597</accession>
<proteinExistence type="inferred from homology"/>
<dbReference type="InterPro" id="IPR029063">
    <property type="entry name" value="SAM-dependent_MTases_sf"/>
</dbReference>
<dbReference type="AlphaFoldDB" id="A0A428Z597"/>
<dbReference type="NCBIfam" id="TIGR00027">
    <property type="entry name" value="mthyl_TIGR00027"/>
    <property type="match status" value="1"/>
</dbReference>
<evidence type="ECO:0000256" key="4">
    <source>
        <dbReference type="ARBA" id="ARBA00022679"/>
    </source>
</evidence>
<keyword evidence="3 6" id="KW-0489">Methyltransferase</keyword>
<reference evidence="7 8" key="1">
    <citation type="submission" date="2018-05" db="EMBL/GenBank/DDBJ databases">
        <title>Evolution of GPA BGCs.</title>
        <authorList>
            <person name="Waglechner N."/>
            <person name="Wright G.D."/>
        </authorList>
    </citation>
    <scope>NUCLEOTIDE SEQUENCE [LARGE SCALE GENOMIC DNA]</scope>
    <source>
        <strain evidence="7 8">A82846</strain>
    </source>
</reference>